<dbReference type="OrthoDB" id="46025at2759"/>
<gene>
    <name evidence="1" type="ORF">SEMRO_692_G188150.1</name>
</gene>
<evidence type="ECO:0000313" key="1">
    <source>
        <dbReference type="EMBL" id="CAB9515071.1"/>
    </source>
</evidence>
<sequence length="327" mass="36468">MGGNNPTQEFTQMACHKYGWSARFAKESVEDGRDDKTLWVAHVIVGLHDERRFVSDDHESPDDTPVGTKKGIASASRAALEGLAQELAVRGSMPRMELTQVFPLYPPAAAGQNQRHHQKPRFFIKGSSQRNWDEFIWKKQPQPKIVGVDCEGNQSYPPVLVQVATDDCVILEITSMNGNQLSHNMQRLLADNSIRKVFCDNFSHHDKKSLGLLHAHNDNTNNNKDYSTGPIVDLEVLASHPLGPVKVPRGLSRIITLVMPELGVVVGKPPNKTGKRMKDVGRFTMIEQGKAPPITSLRDLSHKEKFYAAMDAWATLQAYKRLVGSEE</sequence>
<comment type="caution">
    <text evidence="1">The sequence shown here is derived from an EMBL/GenBank/DDBJ whole genome shotgun (WGS) entry which is preliminary data.</text>
</comment>
<protein>
    <recommendedName>
        <fullName evidence="3">3'-5' exonuclease domain-containing protein</fullName>
    </recommendedName>
</protein>
<name>A0A9N8E9E1_9STRA</name>
<evidence type="ECO:0000313" key="2">
    <source>
        <dbReference type="Proteomes" id="UP001153069"/>
    </source>
</evidence>
<dbReference type="AlphaFoldDB" id="A0A9N8E9E1"/>
<dbReference type="SUPFAM" id="SSF53098">
    <property type="entry name" value="Ribonuclease H-like"/>
    <property type="match status" value="1"/>
</dbReference>
<dbReference type="GO" id="GO:0003676">
    <property type="term" value="F:nucleic acid binding"/>
    <property type="evidence" value="ECO:0007669"/>
    <property type="project" value="InterPro"/>
</dbReference>
<dbReference type="Proteomes" id="UP001153069">
    <property type="component" value="Unassembled WGS sequence"/>
</dbReference>
<dbReference type="InterPro" id="IPR036397">
    <property type="entry name" value="RNaseH_sf"/>
</dbReference>
<reference evidence="1" key="1">
    <citation type="submission" date="2020-06" db="EMBL/GenBank/DDBJ databases">
        <authorList>
            <consortium name="Plant Systems Biology data submission"/>
        </authorList>
    </citation>
    <scope>NUCLEOTIDE SEQUENCE</scope>
    <source>
        <strain evidence="1">D6</strain>
    </source>
</reference>
<keyword evidence="2" id="KW-1185">Reference proteome</keyword>
<evidence type="ECO:0008006" key="3">
    <source>
        <dbReference type="Google" id="ProtNLM"/>
    </source>
</evidence>
<proteinExistence type="predicted"/>
<dbReference type="Gene3D" id="3.30.420.10">
    <property type="entry name" value="Ribonuclease H-like superfamily/Ribonuclease H"/>
    <property type="match status" value="1"/>
</dbReference>
<accession>A0A9N8E9E1</accession>
<dbReference type="InterPro" id="IPR012337">
    <property type="entry name" value="RNaseH-like_sf"/>
</dbReference>
<dbReference type="EMBL" id="CAICTM010000691">
    <property type="protein sequence ID" value="CAB9515071.1"/>
    <property type="molecule type" value="Genomic_DNA"/>
</dbReference>
<organism evidence="1 2">
    <name type="scientific">Seminavis robusta</name>
    <dbReference type="NCBI Taxonomy" id="568900"/>
    <lineage>
        <taxon>Eukaryota</taxon>
        <taxon>Sar</taxon>
        <taxon>Stramenopiles</taxon>
        <taxon>Ochrophyta</taxon>
        <taxon>Bacillariophyta</taxon>
        <taxon>Bacillariophyceae</taxon>
        <taxon>Bacillariophycidae</taxon>
        <taxon>Naviculales</taxon>
        <taxon>Naviculaceae</taxon>
        <taxon>Seminavis</taxon>
    </lineage>
</organism>